<keyword evidence="1" id="KW-1133">Transmembrane helix</keyword>
<evidence type="ECO:0000313" key="3">
    <source>
        <dbReference type="Proteomes" id="UP001268896"/>
    </source>
</evidence>
<organism evidence="2 3">
    <name type="scientific">Enterococcus casseliflavus</name>
    <name type="common">Enterococcus flavescens</name>
    <dbReference type="NCBI Taxonomy" id="37734"/>
    <lineage>
        <taxon>Bacteria</taxon>
        <taxon>Bacillati</taxon>
        <taxon>Bacillota</taxon>
        <taxon>Bacilli</taxon>
        <taxon>Lactobacillales</taxon>
        <taxon>Enterococcaceae</taxon>
        <taxon>Enterococcus</taxon>
    </lineage>
</organism>
<reference evidence="2" key="1">
    <citation type="submission" date="2023-03" db="EMBL/GenBank/DDBJ databases">
        <authorList>
            <person name="Shen W."/>
            <person name="Cai J."/>
        </authorList>
    </citation>
    <scope>NUCLEOTIDE SEQUENCE</scope>
    <source>
        <strain evidence="2">K72-2</strain>
    </source>
</reference>
<gene>
    <name evidence="2" type="ORF">P7I32_16065</name>
</gene>
<feature type="transmembrane region" description="Helical" evidence="1">
    <location>
        <begin position="76"/>
        <end position="94"/>
    </location>
</feature>
<protein>
    <submittedName>
        <fullName evidence="2">Uncharacterized protein</fullName>
    </submittedName>
</protein>
<keyword evidence="1" id="KW-0812">Transmembrane</keyword>
<feature type="transmembrane region" description="Helical" evidence="1">
    <location>
        <begin position="36"/>
        <end position="55"/>
    </location>
</feature>
<evidence type="ECO:0000256" key="1">
    <source>
        <dbReference type="SAM" id="Phobius"/>
    </source>
</evidence>
<evidence type="ECO:0000313" key="2">
    <source>
        <dbReference type="EMBL" id="MDT2966097.1"/>
    </source>
</evidence>
<keyword evidence="1" id="KW-0472">Membrane</keyword>
<feature type="transmembrane region" description="Helical" evidence="1">
    <location>
        <begin position="9"/>
        <end position="30"/>
    </location>
</feature>
<dbReference type="AlphaFoldDB" id="A0AAW8UQT2"/>
<proteinExistence type="predicted"/>
<dbReference type="Proteomes" id="UP001268896">
    <property type="component" value="Unassembled WGS sequence"/>
</dbReference>
<comment type="caution">
    <text evidence="2">The sequence shown here is derived from an EMBL/GenBank/DDBJ whole genome shotgun (WGS) entry which is preliminary data.</text>
</comment>
<sequence length="97" mass="11065">MNRKGKKFVIIKITQIIIFCISIIAAILYRDISPSWPFYLLLIGILLGLLIPINYRSGFSSKEPGFILKSYTRGTENLIEFILDCIAIVIVWGLNLF</sequence>
<name>A0AAW8UQT2_ENTCA</name>
<dbReference type="RefSeq" id="WP_034869598.1">
    <property type="nucleotide sequence ID" value="NZ_CABGIF010000025.1"/>
</dbReference>
<dbReference type="EMBL" id="JARQDV010000018">
    <property type="protein sequence ID" value="MDT2966097.1"/>
    <property type="molecule type" value="Genomic_DNA"/>
</dbReference>
<accession>A0AAW8UQT2</accession>